<dbReference type="Proteomes" id="UP000530850">
    <property type="component" value="Unassembled WGS sequence"/>
</dbReference>
<organism evidence="2 3">
    <name type="scientific">Parvibacter caecicola</name>
    <dbReference type="NCBI Taxonomy" id="747645"/>
    <lineage>
        <taxon>Bacteria</taxon>
        <taxon>Bacillati</taxon>
        <taxon>Actinomycetota</taxon>
        <taxon>Coriobacteriia</taxon>
        <taxon>Coriobacteriales</taxon>
        <taxon>Coriobacteriaceae</taxon>
        <taxon>Parvibacter</taxon>
    </lineage>
</organism>
<reference evidence="2 3" key="1">
    <citation type="submission" date="2019-04" db="EMBL/GenBank/DDBJ databases">
        <title>Microbes associate with the intestines of laboratory mice.</title>
        <authorList>
            <person name="Navarre W."/>
            <person name="Wong E."/>
            <person name="Huang K.C."/>
            <person name="Tropini C."/>
            <person name="Ng K."/>
            <person name="Yu B."/>
        </authorList>
    </citation>
    <scope>NUCLEOTIDE SEQUENCE [LARGE SCALE GENOMIC DNA]</scope>
    <source>
        <strain evidence="2 3">NM48_B13</strain>
    </source>
</reference>
<dbReference type="Proteomes" id="UP000309454">
    <property type="component" value="Unassembled WGS sequence"/>
</dbReference>
<proteinExistence type="predicted"/>
<dbReference type="GeneID" id="93357732"/>
<keyword evidence="3" id="KW-1185">Reference proteome</keyword>
<name>A0A4T9T701_9ACTN</name>
<dbReference type="EMBL" id="JACHYA010000004">
    <property type="protein sequence ID" value="MBB3171638.1"/>
    <property type="molecule type" value="Genomic_DNA"/>
</dbReference>
<accession>A0A4T9T701</accession>
<evidence type="ECO:0000313" key="4">
    <source>
        <dbReference type="Proteomes" id="UP000530850"/>
    </source>
</evidence>
<comment type="caution">
    <text evidence="2">The sequence shown here is derived from an EMBL/GenBank/DDBJ whole genome shotgun (WGS) entry which is preliminary data.</text>
</comment>
<dbReference type="EMBL" id="SSTM01000004">
    <property type="protein sequence ID" value="TJW10281.1"/>
    <property type="molecule type" value="Genomic_DNA"/>
</dbReference>
<dbReference type="RefSeq" id="WP_136845909.1">
    <property type="nucleotide sequence ID" value="NZ_CANPEU010000013.1"/>
</dbReference>
<protein>
    <submittedName>
        <fullName evidence="2">Uncharacterized protein</fullName>
    </submittedName>
</protein>
<sequence length="100" mass="10812">MAEYALSDGITETLFTKTVEHGAYEGFDHGAIAISYTNADLAKIIRTAAFSGKSLSLVIYPDGRIALSTKEGGSVFSNYLTYLRAGSNLSDDQLDQMHLD</sequence>
<evidence type="ECO:0000313" key="1">
    <source>
        <dbReference type="EMBL" id="MBB3171638.1"/>
    </source>
</evidence>
<reference evidence="1 4" key="2">
    <citation type="submission" date="2020-08" db="EMBL/GenBank/DDBJ databases">
        <title>Sequencing the genomes of 1000 actinobacteria strains.</title>
        <authorList>
            <person name="Klenk H.-P."/>
        </authorList>
    </citation>
    <scope>NUCLEOTIDE SEQUENCE [LARGE SCALE GENOMIC DNA]</scope>
    <source>
        <strain evidence="1 4">DSM 22242</strain>
    </source>
</reference>
<dbReference type="AlphaFoldDB" id="A0A4T9T701"/>
<evidence type="ECO:0000313" key="3">
    <source>
        <dbReference type="Proteomes" id="UP000309454"/>
    </source>
</evidence>
<evidence type="ECO:0000313" key="2">
    <source>
        <dbReference type="EMBL" id="TJW10281.1"/>
    </source>
</evidence>
<gene>
    <name evidence="2" type="ORF">E5982_06930</name>
    <name evidence="1" type="ORF">FHR31_001458</name>
</gene>